<keyword evidence="2" id="KW-1185">Reference proteome</keyword>
<name>A0ACB0ZEN9_MELEN</name>
<gene>
    <name evidence="1" type="ORF">MENTE1834_LOCUS24410</name>
</gene>
<comment type="caution">
    <text evidence="1">The sequence shown here is derived from an EMBL/GenBank/DDBJ whole genome shotgun (WGS) entry which is preliminary data.</text>
</comment>
<sequence length="86" mass="10268">MGRFDAARTGSRPIKLVFPARHFQWHCLHGWKKERIKLRGMDKYSRLWIRPSLTPLQLQAEKNRRMANNLEHIGKQMEDNNQKNSV</sequence>
<evidence type="ECO:0000313" key="1">
    <source>
        <dbReference type="EMBL" id="CAK5077487.1"/>
    </source>
</evidence>
<organism evidence="1 2">
    <name type="scientific">Meloidogyne enterolobii</name>
    <name type="common">Root-knot nematode worm</name>
    <name type="synonym">Meloidogyne mayaguensis</name>
    <dbReference type="NCBI Taxonomy" id="390850"/>
    <lineage>
        <taxon>Eukaryota</taxon>
        <taxon>Metazoa</taxon>
        <taxon>Ecdysozoa</taxon>
        <taxon>Nematoda</taxon>
        <taxon>Chromadorea</taxon>
        <taxon>Rhabditida</taxon>
        <taxon>Tylenchina</taxon>
        <taxon>Tylenchomorpha</taxon>
        <taxon>Tylenchoidea</taxon>
        <taxon>Meloidogynidae</taxon>
        <taxon>Meloidogyninae</taxon>
        <taxon>Meloidogyne</taxon>
    </lineage>
</organism>
<dbReference type="EMBL" id="CAVMJV010000032">
    <property type="protein sequence ID" value="CAK5077487.1"/>
    <property type="molecule type" value="Genomic_DNA"/>
</dbReference>
<reference evidence="1" key="1">
    <citation type="submission" date="2023-11" db="EMBL/GenBank/DDBJ databases">
        <authorList>
            <person name="Poullet M."/>
        </authorList>
    </citation>
    <scope>NUCLEOTIDE SEQUENCE</scope>
    <source>
        <strain evidence="1">E1834</strain>
    </source>
</reference>
<proteinExistence type="predicted"/>
<accession>A0ACB0ZEN9</accession>
<evidence type="ECO:0000313" key="2">
    <source>
        <dbReference type="Proteomes" id="UP001497535"/>
    </source>
</evidence>
<protein>
    <submittedName>
        <fullName evidence="1">Uncharacterized protein</fullName>
    </submittedName>
</protein>
<dbReference type="Proteomes" id="UP001497535">
    <property type="component" value="Unassembled WGS sequence"/>
</dbReference>